<dbReference type="PROSITE" id="PS50994">
    <property type="entry name" value="INTEGRASE"/>
    <property type="match status" value="1"/>
</dbReference>
<evidence type="ECO:0000313" key="2">
    <source>
        <dbReference type="EMBL" id="GEA82746.1"/>
    </source>
</evidence>
<dbReference type="InterPro" id="IPR009057">
    <property type="entry name" value="Homeodomain-like_sf"/>
</dbReference>
<dbReference type="RefSeq" id="WP_141322534.1">
    <property type="nucleotide sequence ID" value="NZ_BJLP01000099.1"/>
</dbReference>
<dbReference type="InterPro" id="IPR036397">
    <property type="entry name" value="RNaseH_sf"/>
</dbReference>
<dbReference type="Pfam" id="PF13683">
    <property type="entry name" value="rve_3"/>
    <property type="match status" value="1"/>
</dbReference>
<dbReference type="SUPFAM" id="SSF46689">
    <property type="entry name" value="Homeodomain-like"/>
    <property type="match status" value="1"/>
</dbReference>
<gene>
    <name evidence="2" type="ORF">CUD01_31900</name>
</gene>
<protein>
    <recommendedName>
        <fullName evidence="1">Integrase catalytic domain-containing protein</fullName>
    </recommendedName>
</protein>
<dbReference type="InterPro" id="IPR047656">
    <property type="entry name" value="IS481-like_transpos"/>
</dbReference>
<dbReference type="GO" id="GO:0003676">
    <property type="term" value="F:nucleic acid binding"/>
    <property type="evidence" value="ECO:0007669"/>
    <property type="project" value="InterPro"/>
</dbReference>
<name>A0A4Y3KGE3_CELUD</name>
<dbReference type="SUPFAM" id="SSF53098">
    <property type="entry name" value="Ribonuclease H-like"/>
    <property type="match status" value="1"/>
</dbReference>
<dbReference type="Proteomes" id="UP000315842">
    <property type="component" value="Unassembled WGS sequence"/>
</dbReference>
<reference evidence="2 3" key="1">
    <citation type="submission" date="2019-06" db="EMBL/GenBank/DDBJ databases">
        <title>Whole genome shotgun sequence of Cellulomonas uda NBRC 3747.</title>
        <authorList>
            <person name="Hosoyama A."/>
            <person name="Uohara A."/>
            <person name="Ohji S."/>
            <person name="Ichikawa N."/>
        </authorList>
    </citation>
    <scope>NUCLEOTIDE SEQUENCE [LARGE SCALE GENOMIC DNA]</scope>
    <source>
        <strain evidence="2 3">NBRC 3747</strain>
    </source>
</reference>
<dbReference type="Gene3D" id="1.10.10.60">
    <property type="entry name" value="Homeodomain-like"/>
    <property type="match status" value="1"/>
</dbReference>
<proteinExistence type="predicted"/>
<evidence type="ECO:0000259" key="1">
    <source>
        <dbReference type="PROSITE" id="PS50994"/>
    </source>
</evidence>
<dbReference type="NCBIfam" id="NF033577">
    <property type="entry name" value="transpos_IS481"/>
    <property type="match status" value="1"/>
</dbReference>
<dbReference type="InterPro" id="IPR058913">
    <property type="entry name" value="Integrase_dom_put"/>
</dbReference>
<sequence length="389" mass="43537">MSRARLVITAVVLEGRSQAEVARAYGLSRSWVSRLVARYRDVGEAAFEPRSRRPRSSPQATAPQIVDLIIELRAKLLNDGMDAGARTIAWHLTQHHDLTIAPATIWRHLNTAGLITPAPKKRPRTSYIRFEATLPNELWQTDFTHVRLADGTDTEVLTFIDDHSRFVVACTAHDRVRGPDVVTTFRAAISEHGVPAAVLSDNGMVFTTRLAGGRGGRNAFQSELARLHVEQRNSRPNHPTTCGKVERVQQTLKKWLAAHPCATTLHDLQRLLDQWREHYNTARPHTSLRGRTPAAAYAAKAKAHPHGGAGTHERVRHDRIDTNGKLTLRVHGRLHHIGIGRTHARTPVIMLIADHDVRVVHAITGELLRELTIDPTRDYQPQKHNKPDP</sequence>
<dbReference type="InterPro" id="IPR012337">
    <property type="entry name" value="RNaseH-like_sf"/>
</dbReference>
<dbReference type="InterPro" id="IPR001584">
    <property type="entry name" value="Integrase_cat-core"/>
</dbReference>
<dbReference type="AlphaFoldDB" id="A0A4Y3KGE3"/>
<organism evidence="2 3">
    <name type="scientific">Cellulomonas uda</name>
    <dbReference type="NCBI Taxonomy" id="1714"/>
    <lineage>
        <taxon>Bacteria</taxon>
        <taxon>Bacillati</taxon>
        <taxon>Actinomycetota</taxon>
        <taxon>Actinomycetes</taxon>
        <taxon>Micrococcales</taxon>
        <taxon>Cellulomonadaceae</taxon>
        <taxon>Cellulomonas</taxon>
    </lineage>
</organism>
<keyword evidence="3" id="KW-1185">Reference proteome</keyword>
<dbReference type="Pfam" id="PF13565">
    <property type="entry name" value="HTH_32"/>
    <property type="match status" value="1"/>
</dbReference>
<accession>A0A4Y3KGE3</accession>
<dbReference type="EMBL" id="BJLP01000099">
    <property type="protein sequence ID" value="GEA82746.1"/>
    <property type="molecule type" value="Genomic_DNA"/>
</dbReference>
<dbReference type="Pfam" id="PF24764">
    <property type="entry name" value="rva_4"/>
    <property type="match status" value="1"/>
</dbReference>
<evidence type="ECO:0000313" key="3">
    <source>
        <dbReference type="Proteomes" id="UP000315842"/>
    </source>
</evidence>
<dbReference type="GO" id="GO:0015074">
    <property type="term" value="P:DNA integration"/>
    <property type="evidence" value="ECO:0007669"/>
    <property type="project" value="InterPro"/>
</dbReference>
<dbReference type="Gene3D" id="3.30.420.10">
    <property type="entry name" value="Ribonuclease H-like superfamily/Ribonuclease H"/>
    <property type="match status" value="1"/>
</dbReference>
<feature type="domain" description="Integrase catalytic" evidence="1">
    <location>
        <begin position="131"/>
        <end position="301"/>
    </location>
</feature>
<dbReference type="PANTHER" id="PTHR35004">
    <property type="entry name" value="TRANSPOSASE RV3428C-RELATED"/>
    <property type="match status" value="1"/>
</dbReference>
<comment type="caution">
    <text evidence="2">The sequence shown here is derived from an EMBL/GenBank/DDBJ whole genome shotgun (WGS) entry which is preliminary data.</text>
</comment>
<dbReference type="PANTHER" id="PTHR35004:SF7">
    <property type="entry name" value="INTEGRASE PROTEIN"/>
    <property type="match status" value="1"/>
</dbReference>